<dbReference type="InterPro" id="IPR018294">
    <property type="entry name" value="ISPD_synthase_CS"/>
</dbReference>
<gene>
    <name evidence="5" type="ORF">ONE63_003645</name>
</gene>
<dbReference type="EMBL" id="JAPTSV010000014">
    <property type="protein sequence ID" value="KAJ1520523.1"/>
    <property type="molecule type" value="Genomic_DNA"/>
</dbReference>
<reference evidence="5" key="1">
    <citation type="submission" date="2022-12" db="EMBL/GenBank/DDBJ databases">
        <title>Chromosome-level genome assembly of the bean flower thrips Megalurothrips usitatus.</title>
        <authorList>
            <person name="Ma L."/>
            <person name="Liu Q."/>
            <person name="Li H."/>
            <person name="Cai W."/>
        </authorList>
    </citation>
    <scope>NUCLEOTIDE SEQUENCE</scope>
    <source>
        <strain evidence="5">Cailab_2022a</strain>
    </source>
</reference>
<dbReference type="CDD" id="cd02516">
    <property type="entry name" value="CDP-ME_synthetase"/>
    <property type="match status" value="1"/>
</dbReference>
<comment type="caution">
    <text evidence="5">The sequence shown here is derived from an EMBL/GenBank/DDBJ whole genome shotgun (WGS) entry which is preliminary data.</text>
</comment>
<proteinExistence type="inferred from homology"/>
<name>A0AAV7X7Y1_9NEOP</name>
<accession>A0AAV7X7Y1</accession>
<evidence type="ECO:0000313" key="6">
    <source>
        <dbReference type="Proteomes" id="UP001075354"/>
    </source>
</evidence>
<dbReference type="PROSITE" id="PS01295">
    <property type="entry name" value="ISPD"/>
    <property type="match status" value="1"/>
</dbReference>
<dbReference type="PANTHER" id="PTHR43015">
    <property type="entry name" value="D-RIBITOL-5-PHOSPHATE CYTIDYLYLTRANSFERASE"/>
    <property type="match status" value="1"/>
</dbReference>
<dbReference type="GO" id="GO:0047349">
    <property type="term" value="F:D-ribitol-5-phosphate cytidylyltransferase activity"/>
    <property type="evidence" value="ECO:0007669"/>
    <property type="project" value="TreeGrafter"/>
</dbReference>
<dbReference type="PANTHER" id="PTHR43015:SF1">
    <property type="entry name" value="D-RIBITOL-5-PHOSPHATE CYTIDYLYLTRANSFERASE"/>
    <property type="match status" value="1"/>
</dbReference>
<dbReference type="Gene3D" id="3.90.550.10">
    <property type="entry name" value="Spore Coat Polysaccharide Biosynthesis Protein SpsA, Chain A"/>
    <property type="match status" value="1"/>
</dbReference>
<dbReference type="GO" id="GO:0035269">
    <property type="term" value="P:protein O-linked glycosylation via mannose"/>
    <property type="evidence" value="ECO:0007669"/>
    <property type="project" value="TreeGrafter"/>
</dbReference>
<keyword evidence="2" id="KW-0808">Transferase</keyword>
<organism evidence="5 6">
    <name type="scientific">Megalurothrips usitatus</name>
    <name type="common">bean blossom thrips</name>
    <dbReference type="NCBI Taxonomy" id="439358"/>
    <lineage>
        <taxon>Eukaryota</taxon>
        <taxon>Metazoa</taxon>
        <taxon>Ecdysozoa</taxon>
        <taxon>Arthropoda</taxon>
        <taxon>Hexapoda</taxon>
        <taxon>Insecta</taxon>
        <taxon>Pterygota</taxon>
        <taxon>Neoptera</taxon>
        <taxon>Paraneoptera</taxon>
        <taxon>Thysanoptera</taxon>
        <taxon>Terebrantia</taxon>
        <taxon>Thripoidea</taxon>
        <taxon>Thripidae</taxon>
        <taxon>Megalurothrips</taxon>
    </lineage>
</organism>
<dbReference type="AlphaFoldDB" id="A0AAV7X7Y1"/>
<keyword evidence="6" id="KW-1185">Reference proteome</keyword>
<evidence type="ECO:0000256" key="1">
    <source>
        <dbReference type="ARBA" id="ARBA00009789"/>
    </source>
</evidence>
<dbReference type="InterPro" id="IPR029044">
    <property type="entry name" value="Nucleotide-diphossugar_trans"/>
</dbReference>
<evidence type="ECO:0000256" key="2">
    <source>
        <dbReference type="ARBA" id="ARBA00022679"/>
    </source>
</evidence>
<dbReference type="Proteomes" id="UP001075354">
    <property type="component" value="Chromosome 14"/>
</dbReference>
<evidence type="ECO:0000256" key="3">
    <source>
        <dbReference type="ARBA" id="ARBA00022695"/>
    </source>
</evidence>
<evidence type="ECO:0000256" key="4">
    <source>
        <dbReference type="ARBA" id="ARBA00069967"/>
    </source>
</evidence>
<sequence>MVDFDVGVILPAAGSGERLGGATPKQYCKILGKPLFLYALEAFEKISYVRHIVLVVDDPSNVEPFLQETNSHKVVVVQGESTRHRSIRAGLQALTKQECDMRVVIVHDAVRPVVPEDLVRQLVLAANENGAAGAVCRLVSTVISAETDGSLKTVLDRNAHLASETPQAFQTDVLVSAYSKCTDKDLDCGTECLQLALEYAGVHAQLVEGSPNDLWKVTIHRDMYTASECLRERSNSVCIIAMQESYPAQLLAENLTSSVQKVESVMKGNQKDTDRLSGQRFNNFIFFHESQSDIENILLNFAPLFDLDTQGLIIHVMEHKNADDLSGMSVYDMQSSGRRMSYEYQKLKKGVVMIHCLDNHTDSYQFLLLVTSLLKAHPLTMTGQNLFL</sequence>
<dbReference type="InterPro" id="IPR034683">
    <property type="entry name" value="IspD/TarI"/>
</dbReference>
<dbReference type="SUPFAM" id="SSF53448">
    <property type="entry name" value="Nucleotide-diphospho-sugar transferases"/>
    <property type="match status" value="1"/>
</dbReference>
<dbReference type="GO" id="GO:0005829">
    <property type="term" value="C:cytosol"/>
    <property type="evidence" value="ECO:0007669"/>
    <property type="project" value="TreeGrafter"/>
</dbReference>
<evidence type="ECO:0000313" key="5">
    <source>
        <dbReference type="EMBL" id="KAJ1520523.1"/>
    </source>
</evidence>
<protein>
    <recommendedName>
        <fullName evidence="4">2-C-methyl-D-erythritol 4-phosphate cytidylyltransferase, chloroplastic</fullName>
    </recommendedName>
</protein>
<dbReference type="Pfam" id="PF01128">
    <property type="entry name" value="IspD"/>
    <property type="match status" value="1"/>
</dbReference>
<dbReference type="GO" id="GO:0050518">
    <property type="term" value="F:2-C-methyl-D-erythritol 4-phosphate cytidylyltransferase activity"/>
    <property type="evidence" value="ECO:0007669"/>
    <property type="project" value="UniProtKB-ARBA"/>
</dbReference>
<comment type="similarity">
    <text evidence="1">Belongs to the IspD/TarI cytidylyltransferase family. IspD subfamily.</text>
</comment>
<keyword evidence="3" id="KW-0548">Nucleotidyltransferase</keyword>
<dbReference type="GO" id="GO:0008299">
    <property type="term" value="P:isoprenoid biosynthetic process"/>
    <property type="evidence" value="ECO:0007669"/>
    <property type="project" value="InterPro"/>
</dbReference>
<dbReference type="FunFam" id="3.90.550.10:FF:000003">
    <property type="entry name" value="2-C-methyl-D-erythritol 4-phosphate cytidylyltransferase"/>
    <property type="match status" value="1"/>
</dbReference>